<keyword evidence="3" id="KW-1185">Reference proteome</keyword>
<evidence type="ECO:0000313" key="2">
    <source>
        <dbReference type="EMBL" id="KAF2720470.1"/>
    </source>
</evidence>
<sequence length="152" mass="16504">MGPLGSWIIRVYSIRHLPTHCFMFPSALPMSAGWASGNSTAQDWSSALVTCCSPLAPLETMPGYLLKTLAAEHCHGFHAPAPSPSPTLHTHTRILAPRTNPIPDPDPSTHWRSGRPREAFAPSRQIAKGPLWPWVGSSRFEPSLHVLAAADV</sequence>
<protein>
    <submittedName>
        <fullName evidence="2">Uncharacterized protein</fullName>
    </submittedName>
</protein>
<comment type="caution">
    <text evidence="2">The sequence shown here is derived from an EMBL/GenBank/DDBJ whole genome shotgun (WGS) entry which is preliminary data.</text>
</comment>
<gene>
    <name evidence="2" type="ORF">K431DRAFT_91751</name>
</gene>
<organism evidence="2 3">
    <name type="scientific">Polychaeton citri CBS 116435</name>
    <dbReference type="NCBI Taxonomy" id="1314669"/>
    <lineage>
        <taxon>Eukaryota</taxon>
        <taxon>Fungi</taxon>
        <taxon>Dikarya</taxon>
        <taxon>Ascomycota</taxon>
        <taxon>Pezizomycotina</taxon>
        <taxon>Dothideomycetes</taxon>
        <taxon>Dothideomycetidae</taxon>
        <taxon>Capnodiales</taxon>
        <taxon>Capnodiaceae</taxon>
        <taxon>Polychaeton</taxon>
    </lineage>
</organism>
<evidence type="ECO:0000313" key="3">
    <source>
        <dbReference type="Proteomes" id="UP000799441"/>
    </source>
</evidence>
<dbReference type="AlphaFoldDB" id="A0A9P4Q6I5"/>
<evidence type="ECO:0000256" key="1">
    <source>
        <dbReference type="SAM" id="MobiDB-lite"/>
    </source>
</evidence>
<name>A0A9P4Q6I5_9PEZI</name>
<proteinExistence type="predicted"/>
<dbReference type="Proteomes" id="UP000799441">
    <property type="component" value="Unassembled WGS sequence"/>
</dbReference>
<reference evidence="2" key="1">
    <citation type="journal article" date="2020" name="Stud. Mycol.">
        <title>101 Dothideomycetes genomes: a test case for predicting lifestyles and emergence of pathogens.</title>
        <authorList>
            <person name="Haridas S."/>
            <person name="Albert R."/>
            <person name="Binder M."/>
            <person name="Bloem J."/>
            <person name="Labutti K."/>
            <person name="Salamov A."/>
            <person name="Andreopoulos B."/>
            <person name="Baker S."/>
            <person name="Barry K."/>
            <person name="Bills G."/>
            <person name="Bluhm B."/>
            <person name="Cannon C."/>
            <person name="Castanera R."/>
            <person name="Culley D."/>
            <person name="Daum C."/>
            <person name="Ezra D."/>
            <person name="Gonzalez J."/>
            <person name="Henrissat B."/>
            <person name="Kuo A."/>
            <person name="Liang C."/>
            <person name="Lipzen A."/>
            <person name="Lutzoni F."/>
            <person name="Magnuson J."/>
            <person name="Mondo S."/>
            <person name="Nolan M."/>
            <person name="Ohm R."/>
            <person name="Pangilinan J."/>
            <person name="Park H.-J."/>
            <person name="Ramirez L."/>
            <person name="Alfaro M."/>
            <person name="Sun H."/>
            <person name="Tritt A."/>
            <person name="Yoshinaga Y."/>
            <person name="Zwiers L.-H."/>
            <person name="Turgeon B."/>
            <person name="Goodwin S."/>
            <person name="Spatafora J."/>
            <person name="Crous P."/>
            <person name="Grigoriev I."/>
        </authorList>
    </citation>
    <scope>NUCLEOTIDE SEQUENCE</scope>
    <source>
        <strain evidence="2">CBS 116435</strain>
    </source>
</reference>
<dbReference type="EMBL" id="MU003799">
    <property type="protein sequence ID" value="KAF2720470.1"/>
    <property type="molecule type" value="Genomic_DNA"/>
</dbReference>
<feature type="region of interest" description="Disordered" evidence="1">
    <location>
        <begin position="96"/>
        <end position="117"/>
    </location>
</feature>
<accession>A0A9P4Q6I5</accession>